<evidence type="ECO:0000256" key="3">
    <source>
        <dbReference type="ARBA" id="ARBA00023002"/>
    </source>
</evidence>
<evidence type="ECO:0000256" key="5">
    <source>
        <dbReference type="ARBA" id="ARBA00030643"/>
    </source>
</evidence>
<comment type="similarity">
    <text evidence="1">Belongs to the MsrA Met sulfoxide reductase family.</text>
</comment>
<dbReference type="InterPro" id="IPR002569">
    <property type="entry name" value="Met_Sox_Rdtase_MsrA_dom"/>
</dbReference>
<dbReference type="InterPro" id="IPR036509">
    <property type="entry name" value="Met_Sox_Rdtase_MsrA_sf"/>
</dbReference>
<evidence type="ECO:0000256" key="2">
    <source>
        <dbReference type="ARBA" id="ARBA00012502"/>
    </source>
</evidence>
<evidence type="ECO:0000256" key="6">
    <source>
        <dbReference type="SAM" id="MobiDB-lite"/>
    </source>
</evidence>
<accession>A0ABM0VKH7</accession>
<evidence type="ECO:0000256" key="4">
    <source>
        <dbReference type="ARBA" id="ARBA00030273"/>
    </source>
</evidence>
<dbReference type="InterPro" id="IPR050162">
    <property type="entry name" value="MsrA_MetSO_reductase"/>
</dbReference>
<feature type="domain" description="Peptide methionine sulphoxide reductase MsrA" evidence="8">
    <location>
        <begin position="62"/>
        <end position="204"/>
    </location>
</feature>
<evidence type="ECO:0000313" key="9">
    <source>
        <dbReference type="Proteomes" id="UP000694864"/>
    </source>
</evidence>
<dbReference type="PANTHER" id="PTHR42799">
    <property type="entry name" value="MITOCHONDRIAL PEPTIDE METHIONINE SULFOXIDE REDUCTASE"/>
    <property type="match status" value="1"/>
</dbReference>
<dbReference type="SUPFAM" id="SSF55068">
    <property type="entry name" value="Peptide methionine sulfoxide reductase"/>
    <property type="match status" value="1"/>
</dbReference>
<feature type="chain" id="PRO_5047236638" description="peptide-methionine (S)-S-oxide reductase" evidence="7">
    <location>
        <begin position="25"/>
        <end position="226"/>
    </location>
</feature>
<protein>
    <recommendedName>
        <fullName evidence="2">peptide-methionine (S)-S-oxide reductase</fullName>
        <ecNumber evidence="2">1.8.4.11</ecNumber>
    </recommendedName>
    <alternativeName>
        <fullName evidence="5">Peptide-methionine (S)-S-oxide reductase</fullName>
    </alternativeName>
    <alternativeName>
        <fullName evidence="4">Protein-methionine-S-oxide reductase</fullName>
    </alternativeName>
</protein>
<name>A0ABM0VKH7_CAMSA</name>
<dbReference type="RefSeq" id="XP_010457583.1">
    <property type="nucleotide sequence ID" value="XM_010459281.2"/>
</dbReference>
<proteinExistence type="inferred from homology"/>
<dbReference type="EC" id="1.8.4.11" evidence="2"/>
<dbReference type="Pfam" id="PF01625">
    <property type="entry name" value="PMSR"/>
    <property type="match status" value="1"/>
</dbReference>
<sequence>MSRRFLLTTLLCFSLSLFLQDISMNILNKLGIGSSKQTSMDHPSPIAQGPDDDAPAPGNQFAQFGAGCFWSVELAYQRVTGVTQTEVGYSQGITHNPSYEDACSGTTNHTEVVRVQYDPKVCSYESLLDLFWSRHDPTTLNRQGNDVGTQYRSGIYFYNSEQEKLARESLERHQQQVDRKIVTEILPAKKFYRAEEHNQQYLSKGGRFGLKQSSAKGCNDPIRCYG</sequence>
<reference evidence="9" key="1">
    <citation type="journal article" date="2014" name="Nat. Commun.">
        <title>The emerging biofuel crop Camelina sativa retains a highly undifferentiated hexaploid genome structure.</title>
        <authorList>
            <person name="Kagale S."/>
            <person name="Koh C."/>
            <person name="Nixon J."/>
            <person name="Bollina V."/>
            <person name="Clarke W.E."/>
            <person name="Tuteja R."/>
            <person name="Spillane C."/>
            <person name="Robinson S.J."/>
            <person name="Links M.G."/>
            <person name="Clarke C."/>
            <person name="Higgins E.E."/>
            <person name="Huebert T."/>
            <person name="Sharpe A.G."/>
            <person name="Parkin I.A."/>
        </authorList>
    </citation>
    <scope>NUCLEOTIDE SEQUENCE [LARGE SCALE GENOMIC DNA]</scope>
    <source>
        <strain evidence="9">cv. DH55</strain>
    </source>
</reference>
<dbReference type="Gene3D" id="3.30.1060.10">
    <property type="entry name" value="Peptide methionine sulphoxide reductase MsrA"/>
    <property type="match status" value="1"/>
</dbReference>
<keyword evidence="9" id="KW-1185">Reference proteome</keyword>
<dbReference type="GeneID" id="104739038"/>
<keyword evidence="3" id="KW-0560">Oxidoreductase</keyword>
<dbReference type="NCBIfam" id="TIGR00401">
    <property type="entry name" value="msrA"/>
    <property type="match status" value="1"/>
</dbReference>
<reference evidence="10" key="2">
    <citation type="submission" date="2025-08" db="UniProtKB">
        <authorList>
            <consortium name="RefSeq"/>
        </authorList>
    </citation>
    <scope>IDENTIFICATION</scope>
    <source>
        <tissue evidence="10">Leaf</tissue>
    </source>
</reference>
<evidence type="ECO:0000259" key="8">
    <source>
        <dbReference type="Pfam" id="PF01625"/>
    </source>
</evidence>
<evidence type="ECO:0000313" key="10">
    <source>
        <dbReference type="RefSeq" id="XP_010457583.1"/>
    </source>
</evidence>
<dbReference type="HAMAP" id="MF_01401">
    <property type="entry name" value="MsrA"/>
    <property type="match status" value="1"/>
</dbReference>
<dbReference type="PANTHER" id="PTHR42799:SF25">
    <property type="entry name" value="PEPTIDE METHIONINE SULFOXIDE REDUCTASE A1"/>
    <property type="match status" value="1"/>
</dbReference>
<feature type="signal peptide" evidence="7">
    <location>
        <begin position="1"/>
        <end position="24"/>
    </location>
</feature>
<feature type="region of interest" description="Disordered" evidence="6">
    <location>
        <begin position="37"/>
        <end position="57"/>
    </location>
</feature>
<gene>
    <name evidence="10" type="primary">LOC104739038</name>
</gene>
<evidence type="ECO:0000256" key="7">
    <source>
        <dbReference type="SAM" id="SignalP"/>
    </source>
</evidence>
<evidence type="ECO:0000256" key="1">
    <source>
        <dbReference type="ARBA" id="ARBA00005591"/>
    </source>
</evidence>
<keyword evidence="7" id="KW-0732">Signal</keyword>
<organism evidence="9 10">
    <name type="scientific">Camelina sativa</name>
    <name type="common">False flax</name>
    <name type="synonym">Myagrum sativum</name>
    <dbReference type="NCBI Taxonomy" id="90675"/>
    <lineage>
        <taxon>Eukaryota</taxon>
        <taxon>Viridiplantae</taxon>
        <taxon>Streptophyta</taxon>
        <taxon>Embryophyta</taxon>
        <taxon>Tracheophyta</taxon>
        <taxon>Spermatophyta</taxon>
        <taxon>Magnoliopsida</taxon>
        <taxon>eudicotyledons</taxon>
        <taxon>Gunneridae</taxon>
        <taxon>Pentapetalae</taxon>
        <taxon>rosids</taxon>
        <taxon>malvids</taxon>
        <taxon>Brassicales</taxon>
        <taxon>Brassicaceae</taxon>
        <taxon>Camelineae</taxon>
        <taxon>Camelina</taxon>
    </lineage>
</organism>
<dbReference type="Proteomes" id="UP000694864">
    <property type="component" value="Chromosome 2"/>
</dbReference>